<gene>
    <name evidence="3" type="ORF">CHUV0807_0753</name>
</gene>
<dbReference type="Proteomes" id="UP000190837">
    <property type="component" value="Unassembled WGS sequence"/>
</dbReference>
<dbReference type="Pfam" id="PF01464">
    <property type="entry name" value="SLT"/>
    <property type="match status" value="1"/>
</dbReference>
<protein>
    <submittedName>
        <fullName evidence="3">Membrane-bound lytic murein transglycosylase D</fullName>
        <ecNumber evidence="3">3.2.1.-</ecNumber>
    </submittedName>
</protein>
<dbReference type="Gene3D" id="1.10.530.10">
    <property type="match status" value="1"/>
</dbReference>
<dbReference type="InterPro" id="IPR023346">
    <property type="entry name" value="Lysozyme-like_dom_sf"/>
</dbReference>
<organism evidence="3 4">
    <name type="scientific">Cardiobacterium hominis</name>
    <dbReference type="NCBI Taxonomy" id="2718"/>
    <lineage>
        <taxon>Bacteria</taxon>
        <taxon>Pseudomonadati</taxon>
        <taxon>Pseudomonadota</taxon>
        <taxon>Gammaproteobacteria</taxon>
        <taxon>Cardiobacteriales</taxon>
        <taxon>Cardiobacteriaceae</taxon>
        <taxon>Cardiobacterium</taxon>
    </lineage>
</organism>
<keyword evidence="3" id="KW-0378">Hydrolase</keyword>
<keyword evidence="3" id="KW-0326">Glycosidase</keyword>
<dbReference type="InterPro" id="IPR008258">
    <property type="entry name" value="Transglycosylase_SLT_dom_1"/>
</dbReference>
<evidence type="ECO:0000259" key="2">
    <source>
        <dbReference type="Pfam" id="PF01464"/>
    </source>
</evidence>
<accession>A0A1C3H3I3</accession>
<dbReference type="EMBL" id="FKLO01000031">
    <property type="protein sequence ID" value="SAM60673.1"/>
    <property type="molecule type" value="Genomic_DNA"/>
</dbReference>
<evidence type="ECO:0000256" key="1">
    <source>
        <dbReference type="ARBA" id="ARBA00007734"/>
    </source>
</evidence>
<dbReference type="EC" id="3.2.1.-" evidence="3"/>
<proteinExistence type="inferred from homology"/>
<dbReference type="PANTHER" id="PTHR37423">
    <property type="entry name" value="SOLUBLE LYTIC MUREIN TRANSGLYCOSYLASE-RELATED"/>
    <property type="match status" value="1"/>
</dbReference>
<dbReference type="CDD" id="cd00254">
    <property type="entry name" value="LT-like"/>
    <property type="match status" value="1"/>
</dbReference>
<name>A0A1C3H3I3_9GAMM</name>
<dbReference type="GO" id="GO:0016798">
    <property type="term" value="F:hydrolase activity, acting on glycosyl bonds"/>
    <property type="evidence" value="ECO:0007669"/>
    <property type="project" value="UniProtKB-KW"/>
</dbReference>
<dbReference type="AlphaFoldDB" id="A0A1C3H3I3"/>
<reference evidence="4" key="1">
    <citation type="submission" date="2016-04" db="EMBL/GenBank/DDBJ databases">
        <authorList>
            <person name="Tagini F."/>
        </authorList>
    </citation>
    <scope>NUCLEOTIDE SEQUENCE [LARGE SCALE GENOMIC DNA]</scope>
    <source>
        <strain evidence="4">CHUV0807</strain>
    </source>
</reference>
<evidence type="ECO:0000313" key="4">
    <source>
        <dbReference type="Proteomes" id="UP000190837"/>
    </source>
</evidence>
<sequence>MTRHKNNLPPSPCGGGDGGGVTRHYPIIATQTLTLLALLALALPAYSKTCGTVVYKGKKTNIPCSVAIPNGKRPPPPKPTNNIVPPIQLPGDPPPAPVPTATPAPAAAPVTTGRCYATLTINGQKRRIQQHCPLLPLSPLAPVAIAEPSGDFKTRQEQHKALINQLAAKYQIDPALVHAVVSVESGYRSNAVSGKGAVGLMQLMPGTAGDMNVTDPYNPANNLEGGIKYLSQQLSRFQNTEQALAAYNAGPQSLLRYRGQIPPYNETRQYIQRVMHYKNRYQNDWQQHIK</sequence>
<dbReference type="PANTHER" id="PTHR37423:SF2">
    <property type="entry name" value="MEMBRANE-BOUND LYTIC MUREIN TRANSGLYCOSYLASE C"/>
    <property type="match status" value="1"/>
</dbReference>
<dbReference type="SUPFAM" id="SSF53955">
    <property type="entry name" value="Lysozyme-like"/>
    <property type="match status" value="1"/>
</dbReference>
<dbReference type="RefSeq" id="WP_256860906.1">
    <property type="nucleotide sequence ID" value="NZ_FKLO01000031.1"/>
</dbReference>
<comment type="similarity">
    <text evidence="1">Belongs to the transglycosylase Slt family.</text>
</comment>
<feature type="domain" description="Transglycosylase SLT" evidence="2">
    <location>
        <begin position="162"/>
        <end position="259"/>
    </location>
</feature>
<evidence type="ECO:0000313" key="3">
    <source>
        <dbReference type="EMBL" id="SAM60673.1"/>
    </source>
</evidence>